<evidence type="ECO:0000313" key="2">
    <source>
        <dbReference type="EMBL" id="CAG9330688.1"/>
    </source>
</evidence>
<organism evidence="2 3">
    <name type="scientific">Blepharisma stoltei</name>
    <dbReference type="NCBI Taxonomy" id="1481888"/>
    <lineage>
        <taxon>Eukaryota</taxon>
        <taxon>Sar</taxon>
        <taxon>Alveolata</taxon>
        <taxon>Ciliophora</taxon>
        <taxon>Postciliodesmatophora</taxon>
        <taxon>Heterotrichea</taxon>
        <taxon>Heterotrichida</taxon>
        <taxon>Blepharismidae</taxon>
        <taxon>Blepharisma</taxon>
    </lineage>
</organism>
<comment type="caution">
    <text evidence="2">The sequence shown here is derived from an EMBL/GenBank/DDBJ whole genome shotgun (WGS) entry which is preliminary data.</text>
</comment>
<dbReference type="Pfam" id="PF00027">
    <property type="entry name" value="cNMP_binding"/>
    <property type="match status" value="1"/>
</dbReference>
<dbReference type="SUPFAM" id="SSF51206">
    <property type="entry name" value="cAMP-binding domain-like"/>
    <property type="match status" value="2"/>
</dbReference>
<dbReference type="PANTHER" id="PTHR23011:SF28">
    <property type="entry name" value="CYCLIC NUCLEOTIDE-BINDING DOMAIN CONTAINING PROTEIN"/>
    <property type="match status" value="1"/>
</dbReference>
<name>A0AAU9K4X7_9CILI</name>
<dbReference type="PROSITE" id="PS00889">
    <property type="entry name" value="CNMP_BINDING_2"/>
    <property type="match status" value="1"/>
</dbReference>
<keyword evidence="3" id="KW-1185">Reference proteome</keyword>
<dbReference type="AlphaFoldDB" id="A0AAU9K4X7"/>
<dbReference type="SMART" id="SM00100">
    <property type="entry name" value="cNMP"/>
    <property type="match status" value="2"/>
</dbReference>
<sequence>MSYSQKEIRRLSRRLTQKRSNADKTDGISYIPPSICEIVNILKTNPSSRTQNFLNTLADLTRDIPFFKNICAELDENAHKMCCQYMKYCTYNEGEIIFNAGDVGDQFFIILLGEVKIFVPTKTEDDQEIMTEVATLSEGKAFGELALLKDQPRAATIMCTQKSHFAVLGKKDYLRILGNYQTWKLEEFISFLSALPAFASWSKSHLAALSYYFSLATYTKNQIIYRQGEPSDGVYIVKSGEVVLSQDIVVSKNAFSEIDDKGRKIQILRGKLHRTYQASLAIKTKGEIFGEEEVMDNLPRIMSCRCYTTRAEIYVISQLEFKRRIKSEDSLLHFNEKNKVKKLVRDKVSSSIKETHIKEFDKSFHGNRSRFSVWETNEMREDELLSIRKANQRRNNSLLFMRMKSPEQTLTDTKSPFKTAVKPLSLGFPADSASFTQLSVNNTSLASQTSGMMNECAKTFTNLRTRKMNFSRMDEAEVSDAVSKDKIIHKKLWDCSILGTERKFKLRMLKKLR</sequence>
<gene>
    <name evidence="2" type="ORF">BSTOLATCC_MIC52104</name>
</gene>
<evidence type="ECO:0000313" key="3">
    <source>
        <dbReference type="Proteomes" id="UP001162131"/>
    </source>
</evidence>
<dbReference type="PROSITE" id="PS50042">
    <property type="entry name" value="CNMP_BINDING_3"/>
    <property type="match status" value="2"/>
</dbReference>
<dbReference type="InterPro" id="IPR018488">
    <property type="entry name" value="cNMP-bd_CS"/>
</dbReference>
<dbReference type="InterPro" id="IPR014710">
    <property type="entry name" value="RmlC-like_jellyroll"/>
</dbReference>
<proteinExistence type="predicted"/>
<reference evidence="2" key="1">
    <citation type="submission" date="2021-09" db="EMBL/GenBank/DDBJ databases">
        <authorList>
            <consortium name="AG Swart"/>
            <person name="Singh M."/>
            <person name="Singh A."/>
            <person name="Seah K."/>
            <person name="Emmerich C."/>
        </authorList>
    </citation>
    <scope>NUCLEOTIDE SEQUENCE</scope>
    <source>
        <strain evidence="2">ATCC30299</strain>
    </source>
</reference>
<feature type="domain" description="Cyclic nucleotide-binding" evidence="1">
    <location>
        <begin position="197"/>
        <end position="342"/>
    </location>
</feature>
<evidence type="ECO:0000259" key="1">
    <source>
        <dbReference type="PROSITE" id="PS50042"/>
    </source>
</evidence>
<dbReference type="PRINTS" id="PR00103">
    <property type="entry name" value="CAMPKINASE"/>
</dbReference>
<dbReference type="InterPro" id="IPR018490">
    <property type="entry name" value="cNMP-bd_dom_sf"/>
</dbReference>
<dbReference type="EMBL" id="CAJZBQ010000052">
    <property type="protein sequence ID" value="CAG9330688.1"/>
    <property type="molecule type" value="Genomic_DNA"/>
</dbReference>
<protein>
    <recommendedName>
        <fullName evidence="1">Cyclic nucleotide-binding domain-containing protein</fullName>
    </recommendedName>
</protein>
<dbReference type="InterPro" id="IPR000595">
    <property type="entry name" value="cNMP-bd_dom"/>
</dbReference>
<feature type="domain" description="Cyclic nucleotide-binding" evidence="1">
    <location>
        <begin position="70"/>
        <end position="194"/>
    </location>
</feature>
<accession>A0AAU9K4X7</accession>
<dbReference type="Proteomes" id="UP001162131">
    <property type="component" value="Unassembled WGS sequence"/>
</dbReference>
<dbReference type="Gene3D" id="2.60.120.10">
    <property type="entry name" value="Jelly Rolls"/>
    <property type="match status" value="2"/>
</dbReference>
<dbReference type="CDD" id="cd00038">
    <property type="entry name" value="CAP_ED"/>
    <property type="match status" value="2"/>
</dbReference>
<dbReference type="PANTHER" id="PTHR23011">
    <property type="entry name" value="CYCLIC NUCLEOTIDE-BINDING DOMAIN CONTAINING PROTEIN"/>
    <property type="match status" value="1"/>
</dbReference>